<dbReference type="AlphaFoldDB" id="A0AAV0DMH3"/>
<comment type="similarity">
    <text evidence="2">Belongs to the helicase family.</text>
</comment>
<keyword evidence="2" id="KW-0234">DNA repair</keyword>
<dbReference type="PANTHER" id="PTHR23274">
    <property type="entry name" value="DNA HELICASE-RELATED"/>
    <property type="match status" value="1"/>
</dbReference>
<reference evidence="5" key="1">
    <citation type="submission" date="2022-07" db="EMBL/GenBank/DDBJ databases">
        <authorList>
            <person name="Macas J."/>
            <person name="Novak P."/>
            <person name="Neumann P."/>
        </authorList>
    </citation>
    <scope>NUCLEOTIDE SEQUENCE</scope>
</reference>
<evidence type="ECO:0000313" key="7">
    <source>
        <dbReference type="Proteomes" id="UP001152523"/>
    </source>
</evidence>
<keyword evidence="2" id="KW-0067">ATP-binding</keyword>
<evidence type="ECO:0000256" key="1">
    <source>
        <dbReference type="ARBA" id="ARBA00004474"/>
    </source>
</evidence>
<protein>
    <recommendedName>
        <fullName evidence="2">ATP-dependent DNA helicase</fullName>
        <ecNumber evidence="2">5.6.2.3</ecNumber>
    </recommendedName>
</protein>
<keyword evidence="2" id="KW-0347">Helicase</keyword>
<comment type="catalytic activity">
    <reaction evidence="2">
        <text>ATP + H2O = ADP + phosphate + H(+)</text>
        <dbReference type="Rhea" id="RHEA:13065"/>
        <dbReference type="ChEBI" id="CHEBI:15377"/>
        <dbReference type="ChEBI" id="CHEBI:15378"/>
        <dbReference type="ChEBI" id="CHEBI:30616"/>
        <dbReference type="ChEBI" id="CHEBI:43474"/>
        <dbReference type="ChEBI" id="CHEBI:456216"/>
        <dbReference type="EC" id="5.6.2.3"/>
    </reaction>
</comment>
<name>A0AAV0DMH3_9ASTE</name>
<dbReference type="GO" id="GO:0043139">
    <property type="term" value="F:5'-3' DNA helicase activity"/>
    <property type="evidence" value="ECO:0007669"/>
    <property type="project" value="UniProtKB-EC"/>
</dbReference>
<evidence type="ECO:0000256" key="2">
    <source>
        <dbReference type="RuleBase" id="RU363044"/>
    </source>
</evidence>
<organism evidence="5 7">
    <name type="scientific">Cuscuta epithymum</name>
    <dbReference type="NCBI Taxonomy" id="186058"/>
    <lineage>
        <taxon>Eukaryota</taxon>
        <taxon>Viridiplantae</taxon>
        <taxon>Streptophyta</taxon>
        <taxon>Embryophyta</taxon>
        <taxon>Tracheophyta</taxon>
        <taxon>Spermatophyta</taxon>
        <taxon>Magnoliopsida</taxon>
        <taxon>eudicotyledons</taxon>
        <taxon>Gunneridae</taxon>
        <taxon>Pentapetalae</taxon>
        <taxon>asterids</taxon>
        <taxon>lamiids</taxon>
        <taxon>Solanales</taxon>
        <taxon>Convolvulaceae</taxon>
        <taxon>Cuscuteae</taxon>
        <taxon>Cuscuta</taxon>
        <taxon>Cuscuta subgen. Cuscuta</taxon>
    </lineage>
</organism>
<dbReference type="GO" id="GO:0005657">
    <property type="term" value="C:replication fork"/>
    <property type="evidence" value="ECO:0007669"/>
    <property type="project" value="TreeGrafter"/>
</dbReference>
<keyword evidence="7" id="KW-1185">Reference proteome</keyword>
<evidence type="ECO:0000313" key="6">
    <source>
        <dbReference type="EMBL" id="CAH9142025.1"/>
    </source>
</evidence>
<keyword evidence="2" id="KW-0547">Nucleotide-binding</keyword>
<dbReference type="SUPFAM" id="SSF52540">
    <property type="entry name" value="P-loop containing nucleoside triphosphate hydrolases"/>
    <property type="match status" value="1"/>
</dbReference>
<evidence type="ECO:0000313" key="5">
    <source>
        <dbReference type="EMBL" id="CAH9105255.1"/>
    </source>
</evidence>
<dbReference type="GO" id="GO:0016787">
    <property type="term" value="F:hydrolase activity"/>
    <property type="evidence" value="ECO:0007669"/>
    <property type="project" value="UniProtKB-KW"/>
</dbReference>
<gene>
    <name evidence="5" type="ORF">CEPIT_LOCUS17126</name>
    <name evidence="6" type="ORF">CEPIT_LOCUS39584</name>
</gene>
<dbReference type="InterPro" id="IPR027417">
    <property type="entry name" value="P-loop_NTPase"/>
</dbReference>
<feature type="domain" description="DNA helicase Pif1-like DEAD-box helicase" evidence="3">
    <location>
        <begin position="2"/>
        <end position="53"/>
    </location>
</feature>
<dbReference type="Pfam" id="PF05970">
    <property type="entry name" value="PIF1"/>
    <property type="match status" value="1"/>
</dbReference>
<dbReference type="GO" id="GO:0006310">
    <property type="term" value="P:DNA recombination"/>
    <property type="evidence" value="ECO:0007669"/>
    <property type="project" value="UniProtKB-KW"/>
</dbReference>
<dbReference type="PANTHER" id="PTHR23274:SF48">
    <property type="entry name" value="ATP-DEPENDENT DNA HELICASE"/>
    <property type="match status" value="1"/>
</dbReference>
<dbReference type="InterPro" id="IPR049163">
    <property type="entry name" value="Pif1-like_2B_dom"/>
</dbReference>
<keyword evidence="2" id="KW-0233">DNA recombination</keyword>
<dbReference type="GO" id="GO:0000723">
    <property type="term" value="P:telomere maintenance"/>
    <property type="evidence" value="ECO:0007669"/>
    <property type="project" value="InterPro"/>
</dbReference>
<evidence type="ECO:0000259" key="4">
    <source>
        <dbReference type="Pfam" id="PF21530"/>
    </source>
</evidence>
<dbReference type="Proteomes" id="UP001152523">
    <property type="component" value="Unassembled WGS sequence"/>
</dbReference>
<evidence type="ECO:0000259" key="3">
    <source>
        <dbReference type="Pfam" id="PF05970"/>
    </source>
</evidence>
<comment type="cofactor">
    <cofactor evidence="2">
        <name>Mg(2+)</name>
        <dbReference type="ChEBI" id="CHEBI:18420"/>
    </cofactor>
</comment>
<dbReference type="EMBL" id="CAMAPF010000130">
    <property type="protein sequence ID" value="CAH9105255.1"/>
    <property type="molecule type" value="Genomic_DNA"/>
</dbReference>
<dbReference type="EMBL" id="CAMAPF010001035">
    <property type="protein sequence ID" value="CAH9142025.1"/>
    <property type="molecule type" value="Genomic_DNA"/>
</dbReference>
<proteinExistence type="inferred from homology"/>
<dbReference type="GO" id="GO:0005524">
    <property type="term" value="F:ATP binding"/>
    <property type="evidence" value="ECO:0007669"/>
    <property type="project" value="UniProtKB-KW"/>
</dbReference>
<comment type="subcellular location">
    <subcellularLocation>
        <location evidence="1">Plastid</location>
    </subcellularLocation>
</comment>
<keyword evidence="2" id="KW-0227">DNA damage</keyword>
<dbReference type="EC" id="5.6.2.3" evidence="2"/>
<sequence>MINSSYMWSECTVFRLTKNMRLQNMTNPSDSYDLKIFSDWIASISDGVAGESNDGHVCITIPEYLLIHTDGDPIARIVEIIFPEYVESAGDVSCLRDHAILAPTLTVVEAVNDYMTALNVGEVSRTYLSSDNVSRVDSTTDLMTELHTLGFLNCIKLSSVPNHVLTLKVGTLVMPLRNIDHSMDLCNGAHLILTRLGDHVLEGEILTGVNTGQKVLIPRLSLTPSDTSLPFKFHRRQYPIMTSYTMTINKSQGQSLSRVGLLLKKLIFTHRQLYVAVSRVTNRRGLKILIVDEDEGPTDKTENVVFKEVFNNV</sequence>
<keyword evidence="2" id="KW-0378">Hydrolase</keyword>
<comment type="caution">
    <text evidence="5">The sequence shown here is derived from an EMBL/GenBank/DDBJ whole genome shotgun (WGS) entry which is preliminary data.</text>
</comment>
<feature type="domain" description="DNA helicase Pif1-like 2B" evidence="4">
    <location>
        <begin position="151"/>
        <end position="196"/>
    </location>
</feature>
<dbReference type="CDD" id="cd18809">
    <property type="entry name" value="SF1_C_RecD"/>
    <property type="match status" value="1"/>
</dbReference>
<dbReference type="Pfam" id="PF21530">
    <property type="entry name" value="Pif1_2B_dom"/>
    <property type="match status" value="1"/>
</dbReference>
<dbReference type="GO" id="GO:0006260">
    <property type="term" value="P:DNA replication"/>
    <property type="evidence" value="ECO:0007669"/>
    <property type="project" value="TreeGrafter"/>
</dbReference>
<dbReference type="InterPro" id="IPR010285">
    <property type="entry name" value="DNA_helicase_pif1-like_DEAD"/>
</dbReference>
<dbReference type="GO" id="GO:0009536">
    <property type="term" value="C:plastid"/>
    <property type="evidence" value="ECO:0007669"/>
    <property type="project" value="UniProtKB-SubCell"/>
</dbReference>
<dbReference type="GO" id="GO:0006281">
    <property type="term" value="P:DNA repair"/>
    <property type="evidence" value="ECO:0007669"/>
    <property type="project" value="UniProtKB-KW"/>
</dbReference>
<accession>A0AAV0DMH3</accession>